<evidence type="ECO:0000313" key="3">
    <source>
        <dbReference type="Proteomes" id="UP000646365"/>
    </source>
</evidence>
<evidence type="ECO:0000313" key="2">
    <source>
        <dbReference type="EMBL" id="GGF16632.1"/>
    </source>
</evidence>
<dbReference type="Proteomes" id="UP000646365">
    <property type="component" value="Unassembled WGS sequence"/>
</dbReference>
<name>A0A8J2YT87_9PROT</name>
<feature type="domain" description="YjiS-like" evidence="1">
    <location>
        <begin position="26"/>
        <end position="62"/>
    </location>
</feature>
<dbReference type="Pfam" id="PF06568">
    <property type="entry name" value="YjiS-like"/>
    <property type="match status" value="1"/>
</dbReference>
<keyword evidence="3" id="KW-1185">Reference proteome</keyword>
<organism evidence="2 3">
    <name type="scientific">Aliidongia dinghuensis</name>
    <dbReference type="NCBI Taxonomy" id="1867774"/>
    <lineage>
        <taxon>Bacteria</taxon>
        <taxon>Pseudomonadati</taxon>
        <taxon>Pseudomonadota</taxon>
        <taxon>Alphaproteobacteria</taxon>
        <taxon>Rhodospirillales</taxon>
        <taxon>Dongiaceae</taxon>
        <taxon>Aliidongia</taxon>
    </lineage>
</organism>
<reference evidence="2" key="1">
    <citation type="journal article" date="2014" name="Int. J. Syst. Evol. Microbiol.">
        <title>Complete genome sequence of Corynebacterium casei LMG S-19264T (=DSM 44701T), isolated from a smear-ripened cheese.</title>
        <authorList>
            <consortium name="US DOE Joint Genome Institute (JGI-PGF)"/>
            <person name="Walter F."/>
            <person name="Albersmeier A."/>
            <person name="Kalinowski J."/>
            <person name="Ruckert C."/>
        </authorList>
    </citation>
    <scope>NUCLEOTIDE SEQUENCE</scope>
    <source>
        <strain evidence="2">CGMCC 1.15725</strain>
    </source>
</reference>
<comment type="caution">
    <text evidence="2">The sequence shown here is derived from an EMBL/GenBank/DDBJ whole genome shotgun (WGS) entry which is preliminary data.</text>
</comment>
<dbReference type="AlphaFoldDB" id="A0A8J2YT87"/>
<gene>
    <name evidence="2" type="ORF">GCM10011611_23000</name>
</gene>
<dbReference type="InterPro" id="IPR009506">
    <property type="entry name" value="YjiS-like"/>
</dbReference>
<protein>
    <recommendedName>
        <fullName evidence="1">YjiS-like domain-containing protein</fullName>
    </recommendedName>
</protein>
<proteinExistence type="predicted"/>
<reference evidence="2" key="2">
    <citation type="submission" date="2020-09" db="EMBL/GenBank/DDBJ databases">
        <authorList>
            <person name="Sun Q."/>
            <person name="Zhou Y."/>
        </authorList>
    </citation>
    <scope>NUCLEOTIDE SEQUENCE</scope>
    <source>
        <strain evidence="2">CGMCC 1.15725</strain>
    </source>
</reference>
<dbReference type="EMBL" id="BMJQ01000005">
    <property type="protein sequence ID" value="GGF16632.1"/>
    <property type="molecule type" value="Genomic_DNA"/>
</dbReference>
<evidence type="ECO:0000259" key="1">
    <source>
        <dbReference type="Pfam" id="PF06568"/>
    </source>
</evidence>
<sequence>MTAGNFAPLPRKTNRGSTLSSLAVRLFDAIGTWNERAAQRRALAALSDQVLHDVGMSRFDAEAEADKPFWRK</sequence>
<accession>A0A8J2YT87</accession>